<dbReference type="AlphaFoldDB" id="B0D6K1"/>
<feature type="transmembrane region" description="Helical" evidence="1">
    <location>
        <begin position="151"/>
        <end position="170"/>
    </location>
</feature>
<feature type="transmembrane region" description="Helical" evidence="1">
    <location>
        <begin position="81"/>
        <end position="104"/>
    </location>
</feature>
<gene>
    <name evidence="2" type="ORF">LACBIDRAFT_318358</name>
</gene>
<dbReference type="Proteomes" id="UP000001194">
    <property type="component" value="Unassembled WGS sequence"/>
</dbReference>
<protein>
    <submittedName>
        <fullName evidence="2">Predicted protein</fullName>
    </submittedName>
</protein>
<dbReference type="RefSeq" id="XP_001879355.1">
    <property type="nucleotide sequence ID" value="XM_001879320.1"/>
</dbReference>
<keyword evidence="1" id="KW-0472">Membrane</keyword>
<dbReference type="HOGENOM" id="CLU_044614_2_2_1"/>
<dbReference type="InParanoid" id="B0D6K1"/>
<keyword evidence="1" id="KW-1133">Transmembrane helix</keyword>
<feature type="transmembrane region" description="Helical" evidence="1">
    <location>
        <begin position="252"/>
        <end position="273"/>
    </location>
</feature>
<feature type="transmembrane region" description="Helical" evidence="1">
    <location>
        <begin position="48"/>
        <end position="74"/>
    </location>
</feature>
<feature type="transmembrane region" description="Helical" evidence="1">
    <location>
        <begin position="124"/>
        <end position="144"/>
    </location>
</feature>
<dbReference type="KEGG" id="lbc:LACBIDRAFT_318358"/>
<feature type="transmembrane region" description="Helical" evidence="1">
    <location>
        <begin position="226"/>
        <end position="246"/>
    </location>
</feature>
<keyword evidence="1" id="KW-0812">Transmembrane</keyword>
<organism evidence="3">
    <name type="scientific">Laccaria bicolor (strain S238N-H82 / ATCC MYA-4686)</name>
    <name type="common">Bicoloured deceiver</name>
    <name type="synonym">Laccaria laccata var. bicolor</name>
    <dbReference type="NCBI Taxonomy" id="486041"/>
    <lineage>
        <taxon>Eukaryota</taxon>
        <taxon>Fungi</taxon>
        <taxon>Dikarya</taxon>
        <taxon>Basidiomycota</taxon>
        <taxon>Agaricomycotina</taxon>
        <taxon>Agaricomycetes</taxon>
        <taxon>Agaricomycetidae</taxon>
        <taxon>Agaricales</taxon>
        <taxon>Agaricineae</taxon>
        <taxon>Hydnangiaceae</taxon>
        <taxon>Laccaria</taxon>
    </lineage>
</organism>
<dbReference type="GeneID" id="6074828"/>
<dbReference type="OrthoDB" id="3226582at2759"/>
<proteinExistence type="predicted"/>
<evidence type="ECO:0000313" key="3">
    <source>
        <dbReference type="Proteomes" id="UP000001194"/>
    </source>
</evidence>
<feature type="transmembrane region" description="Helical" evidence="1">
    <location>
        <begin position="182"/>
        <end position="205"/>
    </location>
</feature>
<evidence type="ECO:0000313" key="2">
    <source>
        <dbReference type="EMBL" id="EDR09970.1"/>
    </source>
</evidence>
<sequence>MTDFEIVWRFISSSTILVPRNAARPPIQLFPSSEIGVHGFFPTTLGPFIGAVFFETFLYGIYFILFFICAYLLLRKKRPLRWVLLASAIIMFFLATADIIYTYHLVFNKLLANKLTFAELFPKYMLFVTNNALADSLLLYRCYVVWGFNKYIIIAPAILLIAGTVCGYIFEGASSILFNHAWIYLSMTFTLNVITTGLTAGRIWYLSQKAELILGEGLLRRYNTSIAILIESGVMYSVYITLDLAFQKNATAHAILDCGFIQIVGIMPTLIIVQVGLGGAVNDFEANEALSRVEANKIAHRSHLEGVHSVRGSNQSFPEDVPCSPMRSPHCIYGSNDTFLSGPG</sequence>
<accession>B0D6K1</accession>
<evidence type="ECO:0000256" key="1">
    <source>
        <dbReference type="SAM" id="Phobius"/>
    </source>
</evidence>
<name>B0D6K1_LACBS</name>
<keyword evidence="3" id="KW-1185">Reference proteome</keyword>
<dbReference type="EMBL" id="DS547098">
    <property type="protein sequence ID" value="EDR09970.1"/>
    <property type="molecule type" value="Genomic_DNA"/>
</dbReference>
<reference evidence="2 3" key="1">
    <citation type="journal article" date="2008" name="Nature">
        <title>The genome of Laccaria bicolor provides insights into mycorrhizal symbiosis.</title>
        <authorList>
            <person name="Martin F."/>
            <person name="Aerts A."/>
            <person name="Ahren D."/>
            <person name="Brun A."/>
            <person name="Danchin E.G.J."/>
            <person name="Duchaussoy F."/>
            <person name="Gibon J."/>
            <person name="Kohler A."/>
            <person name="Lindquist E."/>
            <person name="Pereda V."/>
            <person name="Salamov A."/>
            <person name="Shapiro H.J."/>
            <person name="Wuyts J."/>
            <person name="Blaudez D."/>
            <person name="Buee M."/>
            <person name="Brokstein P."/>
            <person name="Canbaeck B."/>
            <person name="Cohen D."/>
            <person name="Courty P.E."/>
            <person name="Coutinho P.M."/>
            <person name="Delaruelle C."/>
            <person name="Detter J.C."/>
            <person name="Deveau A."/>
            <person name="DiFazio S."/>
            <person name="Duplessis S."/>
            <person name="Fraissinet-Tachet L."/>
            <person name="Lucic E."/>
            <person name="Frey-Klett P."/>
            <person name="Fourrey C."/>
            <person name="Feussner I."/>
            <person name="Gay G."/>
            <person name="Grimwood J."/>
            <person name="Hoegger P.J."/>
            <person name="Jain P."/>
            <person name="Kilaru S."/>
            <person name="Labbe J."/>
            <person name="Lin Y.C."/>
            <person name="Legue V."/>
            <person name="Le Tacon F."/>
            <person name="Marmeisse R."/>
            <person name="Melayah D."/>
            <person name="Montanini B."/>
            <person name="Muratet M."/>
            <person name="Nehls U."/>
            <person name="Niculita-Hirzel H."/>
            <person name="Oudot-Le Secq M.P."/>
            <person name="Peter M."/>
            <person name="Quesneville H."/>
            <person name="Rajashekar B."/>
            <person name="Reich M."/>
            <person name="Rouhier N."/>
            <person name="Schmutz J."/>
            <person name="Yin T."/>
            <person name="Chalot M."/>
            <person name="Henrissat B."/>
            <person name="Kuees U."/>
            <person name="Lucas S."/>
            <person name="Van de Peer Y."/>
            <person name="Podila G.K."/>
            <person name="Polle A."/>
            <person name="Pukkila P.J."/>
            <person name="Richardson P.M."/>
            <person name="Rouze P."/>
            <person name="Sanders I.R."/>
            <person name="Stajich J.E."/>
            <person name="Tunlid A."/>
            <person name="Tuskan G."/>
            <person name="Grigoriev I.V."/>
        </authorList>
    </citation>
    <scope>NUCLEOTIDE SEQUENCE [LARGE SCALE GENOMIC DNA]</scope>
    <source>
        <strain evidence="3">S238N-H82 / ATCC MYA-4686</strain>
    </source>
</reference>